<dbReference type="InterPro" id="IPR001611">
    <property type="entry name" value="Leu-rich_rpt"/>
</dbReference>
<organism evidence="1 2">
    <name type="scientific">Prorocentrum cordatum</name>
    <dbReference type="NCBI Taxonomy" id="2364126"/>
    <lineage>
        <taxon>Eukaryota</taxon>
        <taxon>Sar</taxon>
        <taxon>Alveolata</taxon>
        <taxon>Dinophyceae</taxon>
        <taxon>Prorocentrales</taxon>
        <taxon>Prorocentraceae</taxon>
        <taxon>Prorocentrum</taxon>
    </lineage>
</organism>
<gene>
    <name evidence="1" type="ORF">PCOR1329_LOCUS71765</name>
</gene>
<dbReference type="PROSITE" id="PS51450">
    <property type="entry name" value="LRR"/>
    <property type="match status" value="1"/>
</dbReference>
<reference evidence="1" key="1">
    <citation type="submission" date="2023-10" db="EMBL/GenBank/DDBJ databases">
        <authorList>
            <person name="Chen Y."/>
            <person name="Shah S."/>
            <person name="Dougan E. K."/>
            <person name="Thang M."/>
            <person name="Chan C."/>
        </authorList>
    </citation>
    <scope>NUCLEOTIDE SEQUENCE [LARGE SCALE GENOMIC DNA]</scope>
</reference>
<evidence type="ECO:0000313" key="1">
    <source>
        <dbReference type="EMBL" id="CAK0892006.1"/>
    </source>
</evidence>
<dbReference type="Pfam" id="PF13516">
    <property type="entry name" value="LRR_6"/>
    <property type="match status" value="2"/>
</dbReference>
<dbReference type="InterPro" id="IPR032675">
    <property type="entry name" value="LRR_dom_sf"/>
</dbReference>
<evidence type="ECO:0000313" key="2">
    <source>
        <dbReference type="Proteomes" id="UP001189429"/>
    </source>
</evidence>
<keyword evidence="2" id="KW-1185">Reference proteome</keyword>
<dbReference type="Gene3D" id="3.80.10.10">
    <property type="entry name" value="Ribonuclease Inhibitor"/>
    <property type="match status" value="1"/>
</dbReference>
<accession>A0ABN9X2E4</accession>
<dbReference type="Proteomes" id="UP001189429">
    <property type="component" value="Unassembled WGS sequence"/>
</dbReference>
<dbReference type="SUPFAM" id="SSF52047">
    <property type="entry name" value="RNI-like"/>
    <property type="match status" value="1"/>
</dbReference>
<name>A0ABN9X2E4_9DINO</name>
<dbReference type="EMBL" id="CAUYUJ010019548">
    <property type="protein sequence ID" value="CAK0892006.1"/>
    <property type="molecule type" value="Genomic_DNA"/>
</dbReference>
<comment type="caution">
    <text evidence="1">The sequence shown here is derived from an EMBL/GenBank/DDBJ whole genome shotgun (WGS) entry which is preliminary data.</text>
</comment>
<proteinExistence type="predicted"/>
<sequence>MLRQNRTLKSLDISSNCITDIDPVTGTLTATNNVLTGTLTIINNVLKILKVRHNLIKRIEKSAWMDDLTEVDLARNELDKDSGKAIAYMLVKSKTLKIVQVWGNPGIRSSIPEMMQALRDNTTLIELGIPVHHESVMPVGEMLAQNKMLQYLNLKPDLKGDSIDWRPIVDDLRRNQDSKLKKLIMDADGVRHLKTQLEAVKSDLLVVCDNFKNEYL</sequence>
<protein>
    <submittedName>
        <fullName evidence="1">Uncharacterized protein</fullName>
    </submittedName>
</protein>